<keyword evidence="4" id="KW-1185">Reference proteome</keyword>
<reference evidence="4" key="1">
    <citation type="journal article" date="2019" name="Int. J. Syst. Evol. Microbiol.">
        <title>The Global Catalogue of Microorganisms (GCM) 10K type strain sequencing project: providing services to taxonomists for standard genome sequencing and annotation.</title>
        <authorList>
            <consortium name="The Broad Institute Genomics Platform"/>
            <consortium name="The Broad Institute Genome Sequencing Center for Infectious Disease"/>
            <person name="Wu L."/>
            <person name="Ma J."/>
        </authorList>
    </citation>
    <scope>NUCLEOTIDE SEQUENCE [LARGE SCALE GENOMIC DNA]</scope>
    <source>
        <strain evidence="4">WLHS5</strain>
    </source>
</reference>
<protein>
    <submittedName>
        <fullName evidence="3">Uncharacterized protein</fullName>
    </submittedName>
</protein>
<evidence type="ECO:0000256" key="2">
    <source>
        <dbReference type="SAM" id="Phobius"/>
    </source>
</evidence>
<dbReference type="Proteomes" id="UP001596504">
    <property type="component" value="Unassembled WGS sequence"/>
</dbReference>
<keyword evidence="2" id="KW-1133">Transmembrane helix</keyword>
<sequence>MRSYAVHLLFHFLAAVCGAAFGVAGVLWWFERDDHNALYLAVGALVMGVIVLLIQALYIAAEPPERRPAPPRAQPHPLSQPRVEPVARRNPTRPDLEPVLPPAEPEQVDQETKTTALDALEEHTRQR</sequence>
<gene>
    <name evidence="3" type="ORF">ACFQRI_23715</name>
</gene>
<keyword evidence="2" id="KW-0472">Membrane</keyword>
<name>A0ABW2LRG9_9PSEU</name>
<proteinExistence type="predicted"/>
<organism evidence="3 4">
    <name type="scientific">Saccharopolyspora griseoalba</name>
    <dbReference type="NCBI Taxonomy" id="1431848"/>
    <lineage>
        <taxon>Bacteria</taxon>
        <taxon>Bacillati</taxon>
        <taxon>Actinomycetota</taxon>
        <taxon>Actinomycetes</taxon>
        <taxon>Pseudonocardiales</taxon>
        <taxon>Pseudonocardiaceae</taxon>
        <taxon>Saccharopolyspora</taxon>
    </lineage>
</organism>
<evidence type="ECO:0000313" key="3">
    <source>
        <dbReference type="EMBL" id="MFC7344424.1"/>
    </source>
</evidence>
<accession>A0ABW2LRG9</accession>
<keyword evidence="2" id="KW-0812">Transmembrane</keyword>
<dbReference type="EMBL" id="JBHTCJ010000016">
    <property type="protein sequence ID" value="MFC7344424.1"/>
    <property type="molecule type" value="Genomic_DNA"/>
</dbReference>
<comment type="caution">
    <text evidence="3">The sequence shown here is derived from an EMBL/GenBank/DDBJ whole genome shotgun (WGS) entry which is preliminary data.</text>
</comment>
<evidence type="ECO:0000256" key="1">
    <source>
        <dbReference type="SAM" id="MobiDB-lite"/>
    </source>
</evidence>
<feature type="region of interest" description="Disordered" evidence="1">
    <location>
        <begin position="65"/>
        <end position="127"/>
    </location>
</feature>
<dbReference type="RefSeq" id="WP_380672192.1">
    <property type="nucleotide sequence ID" value="NZ_JBHTCJ010000016.1"/>
</dbReference>
<evidence type="ECO:0000313" key="4">
    <source>
        <dbReference type="Proteomes" id="UP001596504"/>
    </source>
</evidence>
<feature type="transmembrane region" description="Helical" evidence="2">
    <location>
        <begin position="36"/>
        <end position="60"/>
    </location>
</feature>
<feature type="transmembrane region" description="Helical" evidence="2">
    <location>
        <begin position="12"/>
        <end position="30"/>
    </location>
</feature>